<evidence type="ECO:0000313" key="1">
    <source>
        <dbReference type="Ensembl" id="ENSUMAP00000021214"/>
    </source>
</evidence>
<accession>A0A452UJX7</accession>
<dbReference type="OMA" id="MGSRIWS"/>
<dbReference type="GeneTree" id="ENSGT00950000186267"/>
<name>A0A452UJX7_URSMA</name>
<dbReference type="AlphaFoldDB" id="A0A452UJX7"/>
<sequence>MAFSDNFTFLTIGRLKMGLLVFLILQMGSRIWSIGFHFWKGWCIKPAKQCLWTYILYTTVITWHDSKCCCSFNAHDIVHRVCGRVSVPGLHSVLCAEGVLHHLRHHICAELHSSYHQLQTTSLLE</sequence>
<dbReference type="Ensembl" id="ENSUMAT00000025125.1">
    <property type="protein sequence ID" value="ENSUMAP00000021214.1"/>
    <property type="gene ID" value="ENSUMAG00000015499.1"/>
</dbReference>
<reference evidence="1" key="1">
    <citation type="submission" date="2019-03" db="UniProtKB">
        <authorList>
            <consortium name="Ensembl"/>
        </authorList>
    </citation>
    <scope>IDENTIFICATION</scope>
</reference>
<proteinExistence type="predicted"/>
<protein>
    <submittedName>
        <fullName evidence="1">Uncharacterized protein</fullName>
    </submittedName>
</protein>
<organism evidence="1">
    <name type="scientific">Ursus maritimus</name>
    <name type="common">Polar bear</name>
    <name type="synonym">Thalarctos maritimus</name>
    <dbReference type="NCBI Taxonomy" id="29073"/>
    <lineage>
        <taxon>Eukaryota</taxon>
        <taxon>Metazoa</taxon>
        <taxon>Chordata</taxon>
        <taxon>Craniata</taxon>
        <taxon>Vertebrata</taxon>
        <taxon>Euteleostomi</taxon>
        <taxon>Mammalia</taxon>
        <taxon>Eutheria</taxon>
        <taxon>Laurasiatheria</taxon>
        <taxon>Carnivora</taxon>
        <taxon>Caniformia</taxon>
        <taxon>Ursidae</taxon>
        <taxon>Ursus</taxon>
    </lineage>
</organism>